<dbReference type="InterPro" id="IPR029060">
    <property type="entry name" value="PIN-like_dom_sf"/>
</dbReference>
<dbReference type="Gene3D" id="3.40.50.1010">
    <property type="entry name" value="5'-nuclease"/>
    <property type="match status" value="1"/>
</dbReference>
<evidence type="ECO:0000259" key="1">
    <source>
        <dbReference type="Pfam" id="PF01850"/>
    </source>
</evidence>
<keyword evidence="3" id="KW-1185">Reference proteome</keyword>
<dbReference type="InterPro" id="IPR052919">
    <property type="entry name" value="TA_system_RNase"/>
</dbReference>
<accession>A0A6N7QSY5</accession>
<organism evidence="2 3">
    <name type="scientific">Spiribacter salilacus</name>
    <dbReference type="NCBI Taxonomy" id="2664894"/>
    <lineage>
        <taxon>Bacteria</taxon>
        <taxon>Pseudomonadati</taxon>
        <taxon>Pseudomonadota</taxon>
        <taxon>Gammaproteobacteria</taxon>
        <taxon>Chromatiales</taxon>
        <taxon>Ectothiorhodospiraceae</taxon>
        <taxon>Spiribacter</taxon>
    </lineage>
</organism>
<protein>
    <submittedName>
        <fullName evidence="2">PIN domain-containing protein</fullName>
    </submittedName>
</protein>
<evidence type="ECO:0000313" key="2">
    <source>
        <dbReference type="EMBL" id="MRH79102.1"/>
    </source>
</evidence>
<dbReference type="InterPro" id="IPR041705">
    <property type="entry name" value="PIN_Sll0205"/>
</dbReference>
<dbReference type="SUPFAM" id="SSF88723">
    <property type="entry name" value="PIN domain-like"/>
    <property type="match status" value="1"/>
</dbReference>
<evidence type="ECO:0000313" key="3">
    <source>
        <dbReference type="Proteomes" id="UP000433788"/>
    </source>
</evidence>
<feature type="domain" description="PIN" evidence="1">
    <location>
        <begin position="7"/>
        <end position="120"/>
    </location>
</feature>
<dbReference type="EMBL" id="WJPP01000005">
    <property type="protein sequence ID" value="MRH79102.1"/>
    <property type="molecule type" value="Genomic_DNA"/>
</dbReference>
<dbReference type="Pfam" id="PF01850">
    <property type="entry name" value="PIN"/>
    <property type="match status" value="1"/>
</dbReference>
<gene>
    <name evidence="2" type="ORF">GH984_10365</name>
</gene>
<dbReference type="Proteomes" id="UP000433788">
    <property type="component" value="Unassembled WGS sequence"/>
</dbReference>
<dbReference type="AlphaFoldDB" id="A0A6N7QSY5"/>
<dbReference type="PANTHER" id="PTHR36173">
    <property type="entry name" value="RIBONUCLEASE VAPC16-RELATED"/>
    <property type="match status" value="1"/>
</dbReference>
<sequence>MAGNTLLLDTNILLHALIAPQRLPAQTRTDLIEAQNRVLFSTASLWEIAIKSSLNRADFNFDSADIERLAEATGFELLPILPEHCHTVAKLPWHHRDPFDRLLIAQTLSLPAYFLTSDSMLTPYSQLVTPTPRAAAASF</sequence>
<dbReference type="PANTHER" id="PTHR36173:SF2">
    <property type="entry name" value="RIBONUCLEASE VAPC16"/>
    <property type="match status" value="1"/>
</dbReference>
<dbReference type="InterPro" id="IPR002716">
    <property type="entry name" value="PIN_dom"/>
</dbReference>
<proteinExistence type="predicted"/>
<dbReference type="CDD" id="cd09872">
    <property type="entry name" value="PIN_Sll0205-like"/>
    <property type="match status" value="1"/>
</dbReference>
<reference evidence="2 3" key="1">
    <citation type="submission" date="2019-11" db="EMBL/GenBank/DDBJ databases">
        <authorList>
            <person name="Zhang X.Y."/>
        </authorList>
    </citation>
    <scope>NUCLEOTIDE SEQUENCE [LARGE SCALE GENOMIC DNA]</scope>
    <source>
        <strain evidence="2 3">C176</strain>
    </source>
</reference>
<comment type="caution">
    <text evidence="2">The sequence shown here is derived from an EMBL/GenBank/DDBJ whole genome shotgun (WGS) entry which is preliminary data.</text>
</comment>
<dbReference type="RefSeq" id="WP_153720140.1">
    <property type="nucleotide sequence ID" value="NZ_WJPP01000005.1"/>
</dbReference>
<name>A0A6N7QSY5_9GAMM</name>